<comment type="caution">
    <text evidence="3">The sequence shown here is derived from an EMBL/GenBank/DDBJ whole genome shotgun (WGS) entry which is preliminary data.</text>
</comment>
<dbReference type="EMBL" id="JAPQKL010000001">
    <property type="protein sequence ID" value="KAJ5145934.1"/>
    <property type="molecule type" value="Genomic_DNA"/>
</dbReference>
<evidence type="ECO:0000313" key="3">
    <source>
        <dbReference type="EMBL" id="KAJ5145934.1"/>
    </source>
</evidence>
<dbReference type="InterPro" id="IPR049326">
    <property type="entry name" value="Rhodopsin_dom_fungi"/>
</dbReference>
<protein>
    <recommendedName>
        <fullName evidence="2">Rhodopsin domain-containing protein</fullName>
    </recommendedName>
</protein>
<sequence length="355" mass="39566">MKPELRETWTPAINVLTLFMLVTCILSVFTRLGTKYWIFRKLTVDDFLIIAALLTCVGQSTAVCVATDGGLGQHFLPLAASDVEKMMKSQYAANILFVISMCCSKLALMMFIRNLSPASLDRQFAFGLGIFIVIWTIAGVFTAAFQCQVPATWDYMNGKCFDMVAWWNYLGVTNILSEAGIIAQALLIIIRVQADMQKKLVLSSVFLFRVIVVIAIICQLAYARDAKGSGDPSWDTWIVVVSTQMTQALSIVTACSPQFKPFLDSLRSSGMNLGESSYGSRQRTYAGTTYKVSRRDRMRETHSETHELVTMPEGTVNQTIVTSSPDSDAESQTSQSKIIHEVRTWTVTETRREYG</sequence>
<feature type="transmembrane region" description="Helical" evidence="1">
    <location>
        <begin position="166"/>
        <end position="188"/>
    </location>
</feature>
<dbReference type="RefSeq" id="XP_056526408.1">
    <property type="nucleotide sequence ID" value="XM_056661242.1"/>
</dbReference>
<keyword evidence="1" id="KW-0472">Membrane</keyword>
<dbReference type="PANTHER" id="PTHR38794:SF1">
    <property type="entry name" value="INTEGRAL MEMBRANE PROTEIN"/>
    <property type="match status" value="1"/>
</dbReference>
<keyword evidence="4" id="KW-1185">Reference proteome</keyword>
<feature type="transmembrane region" description="Helical" evidence="1">
    <location>
        <begin position="46"/>
        <end position="71"/>
    </location>
</feature>
<dbReference type="PANTHER" id="PTHR38794">
    <property type="entry name" value="INTEGRAL MEMBRANE PROTEIN"/>
    <property type="match status" value="1"/>
</dbReference>
<dbReference type="OrthoDB" id="3918601at2759"/>
<feature type="transmembrane region" description="Helical" evidence="1">
    <location>
        <begin position="124"/>
        <end position="146"/>
    </location>
</feature>
<gene>
    <name evidence="3" type="ORF">N7515_000498</name>
</gene>
<dbReference type="Pfam" id="PF20684">
    <property type="entry name" value="Fung_rhodopsin"/>
    <property type="match status" value="1"/>
</dbReference>
<feature type="transmembrane region" description="Helical" evidence="1">
    <location>
        <begin position="200"/>
        <end position="222"/>
    </location>
</feature>
<feature type="domain" description="Rhodopsin" evidence="2">
    <location>
        <begin position="31"/>
        <end position="263"/>
    </location>
</feature>
<feature type="transmembrane region" description="Helical" evidence="1">
    <location>
        <begin position="91"/>
        <end position="112"/>
    </location>
</feature>
<evidence type="ECO:0000256" key="1">
    <source>
        <dbReference type="SAM" id="Phobius"/>
    </source>
</evidence>
<organism evidence="3 4">
    <name type="scientific">Penicillium bovifimosum</name>
    <dbReference type="NCBI Taxonomy" id="126998"/>
    <lineage>
        <taxon>Eukaryota</taxon>
        <taxon>Fungi</taxon>
        <taxon>Dikarya</taxon>
        <taxon>Ascomycota</taxon>
        <taxon>Pezizomycotina</taxon>
        <taxon>Eurotiomycetes</taxon>
        <taxon>Eurotiomycetidae</taxon>
        <taxon>Eurotiales</taxon>
        <taxon>Aspergillaceae</taxon>
        <taxon>Penicillium</taxon>
    </lineage>
</organism>
<evidence type="ECO:0000259" key="2">
    <source>
        <dbReference type="Pfam" id="PF20684"/>
    </source>
</evidence>
<keyword evidence="1" id="KW-1133">Transmembrane helix</keyword>
<dbReference type="Proteomes" id="UP001149079">
    <property type="component" value="Unassembled WGS sequence"/>
</dbReference>
<feature type="transmembrane region" description="Helical" evidence="1">
    <location>
        <begin position="12"/>
        <end position="34"/>
    </location>
</feature>
<reference evidence="3" key="1">
    <citation type="submission" date="2022-11" db="EMBL/GenBank/DDBJ databases">
        <authorList>
            <person name="Petersen C."/>
        </authorList>
    </citation>
    <scope>NUCLEOTIDE SEQUENCE</scope>
    <source>
        <strain evidence="3">IBT 22155</strain>
    </source>
</reference>
<proteinExistence type="predicted"/>
<name>A0A9W9HF78_9EURO</name>
<accession>A0A9W9HF78</accession>
<dbReference type="GeneID" id="81400412"/>
<evidence type="ECO:0000313" key="4">
    <source>
        <dbReference type="Proteomes" id="UP001149079"/>
    </source>
</evidence>
<dbReference type="AlphaFoldDB" id="A0A9W9HF78"/>
<reference evidence="3" key="2">
    <citation type="journal article" date="2023" name="IMA Fungus">
        <title>Comparative genomic study of the Penicillium genus elucidates a diverse pangenome and 15 lateral gene transfer events.</title>
        <authorList>
            <person name="Petersen C."/>
            <person name="Sorensen T."/>
            <person name="Nielsen M.R."/>
            <person name="Sondergaard T.E."/>
            <person name="Sorensen J.L."/>
            <person name="Fitzpatrick D.A."/>
            <person name="Frisvad J.C."/>
            <person name="Nielsen K.L."/>
        </authorList>
    </citation>
    <scope>NUCLEOTIDE SEQUENCE</scope>
    <source>
        <strain evidence="3">IBT 22155</strain>
    </source>
</reference>
<keyword evidence="1" id="KW-0812">Transmembrane</keyword>